<feature type="domain" description="Pseudouridine synthase I TruA alpha/beta" evidence="6">
    <location>
        <begin position="154"/>
        <end position="256"/>
    </location>
</feature>
<sequence>MSFSDTPLAAEQTLALAVEYNGSLFHGWQRQGGTDQTVQATLEAALSQIANHDVRVACAGRTDSGVHATSQVVSFKAPVSRSLKAWVVGSNAVLPPTVRVHWACAVPDEFHARFSAIQRTYRYVWCVQEVRPTSLLKQVTWSRNALCSQTMNEAAQSLLGEQDFSAFRAASCQSNTPFREVQAVSVVGRGPFVVMEIRANAFLHHMVRNIAGSLSLVGRGLKPVDWIAQLLQGKDRTVAADTASPDGLYLTSVAYPRKYELPDAVDGPIFLPQG</sequence>
<dbReference type="InterPro" id="IPR020097">
    <property type="entry name" value="PsdUridine_synth_TruA_a/b_dom"/>
</dbReference>
<keyword evidence="8" id="KW-1185">Reference proteome</keyword>
<dbReference type="HAMAP" id="MF_00171">
    <property type="entry name" value="TruA"/>
    <property type="match status" value="1"/>
</dbReference>
<dbReference type="PANTHER" id="PTHR11142:SF0">
    <property type="entry name" value="TRNA PSEUDOURIDINE SYNTHASE-LIKE 1"/>
    <property type="match status" value="1"/>
</dbReference>
<dbReference type="Gene3D" id="3.30.70.660">
    <property type="entry name" value="Pseudouridine synthase I, catalytic domain, C-terminal subdomain"/>
    <property type="match status" value="1"/>
</dbReference>
<dbReference type="PIRSF" id="PIRSF001430">
    <property type="entry name" value="tRNA_psdUrid_synth"/>
    <property type="match status" value="1"/>
</dbReference>
<dbReference type="SUPFAM" id="SSF55120">
    <property type="entry name" value="Pseudouridine synthase"/>
    <property type="match status" value="1"/>
</dbReference>
<dbReference type="RefSeq" id="WP_009575485.1">
    <property type="nucleotide sequence ID" value="NZ_AEIG01000027.1"/>
</dbReference>
<evidence type="ECO:0000313" key="7">
    <source>
        <dbReference type="EMBL" id="EGG29899.1"/>
    </source>
</evidence>
<evidence type="ECO:0000256" key="5">
    <source>
        <dbReference type="RuleBase" id="RU003792"/>
    </source>
</evidence>
<dbReference type="GO" id="GO:0160147">
    <property type="term" value="F:tRNA pseudouridine(38-40) synthase activity"/>
    <property type="evidence" value="ECO:0007669"/>
    <property type="project" value="UniProtKB-EC"/>
</dbReference>
<dbReference type="STRING" id="2518989.IMCC3088_1187"/>
<dbReference type="InterPro" id="IPR001406">
    <property type="entry name" value="PsdUridine_synth_TruA"/>
</dbReference>
<evidence type="ECO:0000256" key="2">
    <source>
        <dbReference type="ARBA" id="ARBA00022694"/>
    </source>
</evidence>
<dbReference type="FunFam" id="3.30.70.580:FF:000001">
    <property type="entry name" value="tRNA pseudouridine synthase A"/>
    <property type="match status" value="1"/>
</dbReference>
<evidence type="ECO:0000259" key="6">
    <source>
        <dbReference type="Pfam" id="PF01416"/>
    </source>
</evidence>
<feature type="binding site" evidence="4">
    <location>
        <position position="121"/>
    </location>
    <ligand>
        <name>substrate</name>
    </ligand>
</feature>
<dbReference type="EMBL" id="AEIG01000027">
    <property type="protein sequence ID" value="EGG29899.1"/>
    <property type="molecule type" value="Genomic_DNA"/>
</dbReference>
<comment type="similarity">
    <text evidence="1 4 5">Belongs to the tRNA pseudouridine synthase TruA family.</text>
</comment>
<dbReference type="AlphaFoldDB" id="F3L1B1"/>
<comment type="function">
    <text evidence="4">Formation of pseudouridine at positions 38, 39 and 40 in the anticodon stem and loop of transfer RNAs.</text>
</comment>
<dbReference type="InterPro" id="IPR020095">
    <property type="entry name" value="PsdUridine_synth_TruA_C"/>
</dbReference>
<proteinExistence type="inferred from homology"/>
<comment type="catalytic activity">
    <reaction evidence="4 5">
        <text>uridine(38/39/40) in tRNA = pseudouridine(38/39/40) in tRNA</text>
        <dbReference type="Rhea" id="RHEA:22376"/>
        <dbReference type="Rhea" id="RHEA-COMP:10085"/>
        <dbReference type="Rhea" id="RHEA-COMP:10087"/>
        <dbReference type="ChEBI" id="CHEBI:65314"/>
        <dbReference type="ChEBI" id="CHEBI:65315"/>
        <dbReference type="EC" id="5.4.99.12"/>
    </reaction>
</comment>
<keyword evidence="2 4" id="KW-0819">tRNA processing</keyword>
<dbReference type="InterPro" id="IPR020094">
    <property type="entry name" value="TruA/RsuA/RluB/E/F_N"/>
</dbReference>
<keyword evidence="3 4" id="KW-0413">Isomerase</keyword>
<feature type="active site" description="Nucleophile" evidence="4">
    <location>
        <position position="63"/>
    </location>
</feature>
<dbReference type="Gene3D" id="3.30.70.580">
    <property type="entry name" value="Pseudouridine synthase I, catalytic domain, N-terminal subdomain"/>
    <property type="match status" value="1"/>
</dbReference>
<protein>
    <recommendedName>
        <fullName evidence="4">tRNA pseudouridine synthase A</fullName>
        <ecNumber evidence="4">5.4.99.12</ecNumber>
    </recommendedName>
    <alternativeName>
        <fullName evidence="4">tRNA pseudouridine(38-40) synthase</fullName>
    </alternativeName>
    <alternativeName>
        <fullName evidence="4">tRNA pseudouridylate synthase I</fullName>
    </alternativeName>
    <alternativeName>
        <fullName evidence="4">tRNA-uridine isomerase I</fullName>
    </alternativeName>
</protein>
<dbReference type="InterPro" id="IPR020103">
    <property type="entry name" value="PsdUridine_synth_cat_dom_sf"/>
</dbReference>
<evidence type="ECO:0000313" key="8">
    <source>
        <dbReference type="Proteomes" id="UP000005615"/>
    </source>
</evidence>
<dbReference type="Pfam" id="PF01416">
    <property type="entry name" value="PseudoU_synth_1"/>
    <property type="match status" value="2"/>
</dbReference>
<dbReference type="eggNOG" id="COG0101">
    <property type="taxonomic scope" value="Bacteria"/>
</dbReference>
<evidence type="ECO:0000256" key="3">
    <source>
        <dbReference type="ARBA" id="ARBA00023235"/>
    </source>
</evidence>
<evidence type="ECO:0000256" key="4">
    <source>
        <dbReference type="HAMAP-Rule" id="MF_00171"/>
    </source>
</evidence>
<dbReference type="NCBIfam" id="TIGR00071">
    <property type="entry name" value="hisT_truA"/>
    <property type="match status" value="1"/>
</dbReference>
<dbReference type="GO" id="GO:0003723">
    <property type="term" value="F:RNA binding"/>
    <property type="evidence" value="ECO:0007669"/>
    <property type="project" value="InterPro"/>
</dbReference>
<name>F3L1B1_9GAMM</name>
<dbReference type="OrthoDB" id="9811823at2"/>
<comment type="caution">
    <text evidence="4">Lacks conserved residue(s) required for the propagation of feature annotation.</text>
</comment>
<dbReference type="GO" id="GO:0031119">
    <property type="term" value="P:tRNA pseudouridine synthesis"/>
    <property type="evidence" value="ECO:0007669"/>
    <property type="project" value="UniProtKB-UniRule"/>
</dbReference>
<comment type="caution">
    <text evidence="7">The sequence shown here is derived from an EMBL/GenBank/DDBJ whole genome shotgun (WGS) entry which is preliminary data.</text>
</comment>
<evidence type="ECO:0000256" key="1">
    <source>
        <dbReference type="ARBA" id="ARBA00009375"/>
    </source>
</evidence>
<feature type="domain" description="Pseudouridine synthase I TruA alpha/beta" evidence="6">
    <location>
        <begin position="17"/>
        <end position="114"/>
    </location>
</feature>
<comment type="subunit">
    <text evidence="4">Homodimer.</text>
</comment>
<dbReference type="EC" id="5.4.99.12" evidence="4"/>
<accession>F3L1B1</accession>
<dbReference type="PANTHER" id="PTHR11142">
    <property type="entry name" value="PSEUDOURIDYLATE SYNTHASE"/>
    <property type="match status" value="1"/>
</dbReference>
<dbReference type="CDD" id="cd02570">
    <property type="entry name" value="PseudoU_synth_EcTruA"/>
    <property type="match status" value="1"/>
</dbReference>
<gene>
    <name evidence="4" type="primary">truA</name>
    <name evidence="7" type="ORF">IMCC3088_1187</name>
</gene>
<dbReference type="Proteomes" id="UP000005615">
    <property type="component" value="Unassembled WGS sequence"/>
</dbReference>
<organism evidence="7 8">
    <name type="scientific">Aequoribacter fuscus</name>
    <dbReference type="NCBI Taxonomy" id="2518989"/>
    <lineage>
        <taxon>Bacteria</taxon>
        <taxon>Pseudomonadati</taxon>
        <taxon>Pseudomonadota</taxon>
        <taxon>Gammaproteobacteria</taxon>
        <taxon>Cellvibrionales</taxon>
        <taxon>Halieaceae</taxon>
        <taxon>Aequoribacter</taxon>
    </lineage>
</organism>
<reference evidence="7 8" key="1">
    <citation type="journal article" date="2011" name="J. Bacteriol.">
        <title>Genome sequence of strain IMCC3088, a proteorhodopsin-containing marine bacterium belonging to the OM60/NOR5 clade.</title>
        <authorList>
            <person name="Jang Y."/>
            <person name="Oh H.M."/>
            <person name="Kang I."/>
            <person name="Lee K."/>
            <person name="Yang S.J."/>
            <person name="Cho J.C."/>
        </authorList>
    </citation>
    <scope>NUCLEOTIDE SEQUENCE [LARGE SCALE GENOMIC DNA]</scope>
    <source>
        <strain evidence="7 8">IMCC3088</strain>
    </source>
</reference>